<proteinExistence type="predicted"/>
<accession>A0AC58J8U6</accession>
<protein>
    <submittedName>
        <fullName evidence="2">Uncharacterized protein crybg1b</fullName>
    </submittedName>
</protein>
<dbReference type="Proteomes" id="UP000000437">
    <property type="component" value="Chromosome 4"/>
</dbReference>
<evidence type="ECO:0000313" key="1">
    <source>
        <dbReference type="Proteomes" id="UP000000437"/>
    </source>
</evidence>
<dbReference type="RefSeq" id="XP_073802901.1">
    <property type="nucleotide sequence ID" value="XM_073946800.1"/>
</dbReference>
<keyword evidence="1" id="KW-1185">Reference proteome</keyword>
<gene>
    <name evidence="2" type="primary">crybg1b</name>
</gene>
<evidence type="ECO:0000313" key="2">
    <source>
        <dbReference type="RefSeq" id="XP_073802901.1"/>
    </source>
</evidence>
<organism evidence="1 2">
    <name type="scientific">Danio rerio</name>
    <name type="common">Zebrafish</name>
    <name type="synonym">Brachydanio rerio</name>
    <dbReference type="NCBI Taxonomy" id="7955"/>
    <lineage>
        <taxon>Eukaryota</taxon>
        <taxon>Metazoa</taxon>
        <taxon>Chordata</taxon>
        <taxon>Craniata</taxon>
        <taxon>Vertebrata</taxon>
        <taxon>Euteleostomi</taxon>
        <taxon>Actinopterygii</taxon>
        <taxon>Neopterygii</taxon>
        <taxon>Teleostei</taxon>
        <taxon>Ostariophysi</taxon>
        <taxon>Cypriniformes</taxon>
        <taxon>Danionidae</taxon>
        <taxon>Danioninae</taxon>
        <taxon>Danio</taxon>
    </lineage>
</organism>
<sequence>MAESPPERSPGVLSRIGSWLSWGWGSPAATAEEPETQHQEEDLSETTHQTAQTAEPADRSPSPNRNDKHLRSARGSVQHIQTSQNTELGRAAKKKRRSKSFESHKTSTSPRDQMGRRRSGRRRRSSHGERGGAENKSTNRKDSATGLTGSAQTVWADSVFGEEEKSVQDSPGAGPDMDEEGVVRLTESPESKRRSIKVSHSQKVFAKRVLLEPETQHEDVFNKETASGGSRWARLDDRARVEGPSVKSSHPKGKIADRINLFERGATNAVSSSTNLRRLDISPARKMPSHLKDFTVQAGARSSSAPPKQSVKERARNFNTGGTGEKIPLPSGHTVNEGALKKAARFDKSTTGGPKFKSKPHLNIDQTDSKSHDATQTKPAQPESKTDSSIGNKDADNESCSQDTVLMSTDEVKLTTRTGTRSKKRRNKDTGQPQSPVSQNKQDTGEQNNKNNSESDTASKPLLNMKDLTKSTSAKEEEEIASKRPKVPVKLEKAAEIMQSTKKTFDLKSPHVDTRDLKEMKSTDLKEQTDASGFETQVMTTASDGHPPTSRSRNERRTEVTDTEPKTEKQQNNGNKKQPVKESSEEGGLRNRDMIVNTLFGESGKSDPSGTKEKKPSSPEDLKEASAKDSFEPAKCRVAASRNDAMRNRESETDMLDSPEKDTITCVPKEKNTSENLPKSDKSQTPSKAKDALIEPSNEKQQKDNATETTATHTRCNEVNTSKPTEQKADGGIKSKTTKQGKSKDSSAARPNDARQEDTTILEIQNTETNSSNVVLGQIEKEKDTSTCRALAKPTDLSKTTYQNQLDSIISAQITATEGEGVVESQSGSKDAQKTSSKRDLQKQKEKPYTESEEGTADKTKNKPACTEKTFIVNGDMHSVETEDQLSASPEQSEGKLPYSSKENTVMPPNDGSSTANGASTKQVTEKCTSNSASSSLNDNSSLPSDSANIKTSPLGTISSIDKTTRQKSTPNDENRSPQASTNETISTSSTLTNEKTIPPSADINKPSQASANEENKIPLETTNKNTSNEKTTSLPASANETSSTYPAQSNEKTQSTSATESGVKSKLNSANDTTTPSQALTNEQATPPPASTKENTTPPPTITINKTTPLPALTNETSTASQVPTNEKTTPPPVSTNEKTTPPPVSTNEKTTPPPVSTNEKTTPPPVPTNEKTTPPPVPTNEKTAPPPASTNEKTTPPPVSTNEKTTPPPVPTNEKTAPPPASTNEKTTPPPVSTNEKTTPPPVPTNKKTAPPPASTNEKTTPPPVSTNEKTTPPPVPTNKKTAPPPVPSNEKTTPPPVSTNEKTTPPPVSTNEKTTPPPVPTNEKTTPPPVSTNEKTTPPPVSTNEKTTPPPVPSNEKTTPPPVPTNEKTTPPPASTNEKTTPPPASTNEKTTPPPVSTNEKTTPPPVSTNEKTTPPPVPSNEKTTPPPVPTNEKTTPPPASTNEKTTPPPASTNEKTTPPPVSTNEKTTPPPVSTNEKTTPPPVPTNEKTAPPPVPSNEKTTPPPVPTNEKTTPPPVSTNEKTTPPPVSTNEKTAPPPASTNEKTTPSPALTNEKTTPPPVPTNEKTTPPPVSTNEKTAPPPVPTNEKTTPPPVSTIEKTAPPPASTNEKTTPSPALTNEKTTPPPVPTNEKTTPPPASTNEKTAPPPILANEITIPPPASTNERTTSPPILTNEKTTPPSVSINQKTTPPPVSTNQKTTPPPVLTNEITIPPPASTNEKTTPPPVSTNEKTTPPSVSTKEKTTPPSVSTNEKTTPPSVSTNEKTTPPTVSTNENTTPPPASTNEKTTPPPASTNENTTPPPASTNENTTPPPASTNENTTPPPASTNEKTTPPPASTNEKTTPPPVSTNEKTTPPPASTNEKTTPPPASTNEKTTPSQVSINEKATPPPASTNEKATPPPASTNENTTPPPASTNEKTTPPPASTNEKTTPPPASTNENTTPPPASTNEKTTPPPASTNEKTTPPPTSTNEKTTPLQDSTNEKTTPSQVSDNEKATPPPALTKEKIMPPSVSTNEKATPQPSSANENTPPPPASTNEKTASILASVSKKSKPAPTLTKEKTISPSASTNEKTSPSLSSTTESKSTLLDVSHEKTTSLSVLTNETTTSPLDKASRNTTKVETEETKSLPTPVDEKPTPAKSSAKENAAPSPVTNPPFSNDMINNNEKTMPIPASSSIPLVSTKMGNTAPPPLSKGKIISLADHDNEKTPLSVPSVTEKTIPSQSLGIEKISHTLASGSEKSQSPASKSTDPATRKKEVISKPFILPQIPFAPGRSSVHRDSPSSWLDVDLPLRKKQLLPEPKHKLSSSVSKTNLDTSGEFDSDDFIANVKRLAMPFSLPRRKHNKHRLQAPPFAMPAIREDHFEKPFDPEEFQHGLKRRRGFILDVAPDSVTKNPDAEVKNVEIKPKRESILTRSLIFQRNRKESDKEEKDEGSNEITTEPQTRSRLERCSIVSMLRTPSKARRTEFLSPTESTSNGLLSPSDASGSLTPIQSQLTPTTETPEQNTVEQALGCKDYLSTQPASTDSLKPSKDVGIKTTSRDSSAIAITDINTFPAPSGTQTTSQVALKSTNTDRLLKMPDSKTSLADSTVTILTDSDASCNQSGPQAVQKPTKGDTPAMTSGSKTTSGDPNLIVLADRSDSSPPSVTHTISQVVLEPTKNDGPSMESKKPNINDTPVLIPAPKTVSGDTKDSLHSSSQSALKATKDHGPTLTPELKRADPPVTMLSDTNSPLLNSIQTSSNVVLQPDGPTLSIDQKTTPAVPSVTTAENASAPPPLPSFDDIKLPSYLDTFLPKEPGKDLPSNKINSLAAKESASIPGVVDLKKSDVADRKISEVPPAPQVPQIPQAAPQRELPNIPTSRGIHRRPGKIVIFEHHQFNGQSFEFYRDQPDATHMPLSTVISIKVVRGCWILYEKPGFEGRSIPLEEEGIIELPNQWAEEGEEISAPVVIGSIRLAVKDYATPRIELFTEPAGRGRSSEFVDHAEEVSSFGLPQSTGSIKVHSGLWLVYSNPGFQGLLAVLEAGEYPFPEDWGFPAPDVGSLRPLRMGCLKVEKPNAVKAVLYEKAGFKGRCVEVQGDLFSCTQTDTNNSENHGLNGVESLKILGGLWVGYEHEGFDGQQFILEEGEYLDWSDWCGTSQKLLSLRPLLMDSSPPHVKMFSELDFSERGVSINLLEPLENFANTHYGTQTRSIEVLAGVWLAFEAPGFSGQQYVLEKGLYGAPEDWGASDSRICSVIPVMVLSCVSLLFQERVESCCHFQMELFSECDCRGASVLLQDSLPIMPQGFSARSCRVLSGSWQVFAAQRFSGVQCVLDEGVYPDLRTMGFMQLHTAVQSVQPTGHEFSVPSVVLFERCGLRGRRTLLKCSSVNLQLTDSCTRVCSVLVEGGMWVLYEANNFRGSQILLKPGAIPDWHKFSSWQRIGSLRPLIQKQMYFRLRNKESGLLMTVTGSPEDVKLMRIQVTEEAGGDNQIWSYQDGHLQCKCVLDCVVDSASAVLLSGCRVVLSSDVSRPQQLWNITSDGFIRNNSSPQLVLEVKGGQQFDKNQIILNEFHPNKASQQWSVEIL</sequence>
<reference evidence="2" key="1">
    <citation type="submission" date="2025-08" db="UniProtKB">
        <authorList>
            <consortium name="RefSeq"/>
        </authorList>
    </citation>
    <scope>IDENTIFICATION</scope>
    <source>
        <strain evidence="2">Tuebingen</strain>
        <tissue evidence="2">Fibroblasts and whole tissue</tissue>
    </source>
</reference>
<name>A0AC58J8U6_DANRE</name>